<sequence length="296" mass="32743">MAEKKLDGTHTNVSMGDSSQIHGTRVNEKISQSHEKVIRPEFAIRDCNTDRGGHPTEVSSSFHDGNIRSEASGDSTGIPVMDSGKLVSADELRLFTQQKNPHREGKQHVQDLGQSSTSNVENFNKKQGKESGKPSIDNSRPTVTPAYNVFANELHRIDNDPSKAWVAKEQGNSGVLRPDPDVTNTDTPIKDQALSKDQQGKLLPDDYGALNTEDEVDPDNQSMDESEEDADNTMKQTGPVFGSNLQDKCSDIQRMTEEHGLSPRGRKQTRQIPHQTITRMSDNSSRPMTRSKSKGY</sequence>
<feature type="compositionally biased region" description="Polar residues" evidence="1">
    <location>
        <begin position="112"/>
        <end position="122"/>
    </location>
</feature>
<feature type="region of interest" description="Disordered" evidence="1">
    <location>
        <begin position="1"/>
        <end position="82"/>
    </location>
</feature>
<feature type="region of interest" description="Disordered" evidence="1">
    <location>
        <begin position="96"/>
        <end position="296"/>
    </location>
</feature>
<feature type="compositionally biased region" description="Basic and acidic residues" evidence="1">
    <location>
        <begin position="248"/>
        <end position="261"/>
    </location>
</feature>
<protein>
    <submittedName>
        <fullName evidence="2">Uncharacterized protein</fullName>
    </submittedName>
</protein>
<evidence type="ECO:0000256" key="1">
    <source>
        <dbReference type="SAM" id="MobiDB-lite"/>
    </source>
</evidence>
<accession>M1DZ62</accession>
<dbReference type="EnsemblPlants" id="PGSC0003DMT400096752">
    <property type="protein sequence ID" value="PGSC0003DMT400096752"/>
    <property type="gene ID" value="PGSC0003DMG400046323"/>
</dbReference>
<organism evidence="2 3">
    <name type="scientific">Solanum tuberosum</name>
    <name type="common">Potato</name>
    <dbReference type="NCBI Taxonomy" id="4113"/>
    <lineage>
        <taxon>Eukaryota</taxon>
        <taxon>Viridiplantae</taxon>
        <taxon>Streptophyta</taxon>
        <taxon>Embryophyta</taxon>
        <taxon>Tracheophyta</taxon>
        <taxon>Spermatophyta</taxon>
        <taxon>Magnoliopsida</taxon>
        <taxon>eudicotyledons</taxon>
        <taxon>Gunneridae</taxon>
        <taxon>Pentapetalae</taxon>
        <taxon>asterids</taxon>
        <taxon>lamiids</taxon>
        <taxon>Solanales</taxon>
        <taxon>Solanaceae</taxon>
        <taxon>Solanoideae</taxon>
        <taxon>Solaneae</taxon>
        <taxon>Solanum</taxon>
    </lineage>
</organism>
<reference evidence="3" key="1">
    <citation type="journal article" date="2011" name="Nature">
        <title>Genome sequence and analysis of the tuber crop potato.</title>
        <authorList>
            <consortium name="The Potato Genome Sequencing Consortium"/>
        </authorList>
    </citation>
    <scope>NUCLEOTIDE SEQUENCE [LARGE SCALE GENOMIC DNA]</scope>
    <source>
        <strain evidence="3">cv. DM1-3 516 R44</strain>
    </source>
</reference>
<dbReference type="PaxDb" id="4113-PGSC0003DMT400096752"/>
<reference evidence="2" key="2">
    <citation type="submission" date="2015-06" db="UniProtKB">
        <authorList>
            <consortium name="EnsemblPlants"/>
        </authorList>
    </citation>
    <scope>IDENTIFICATION</scope>
    <source>
        <strain evidence="2">DM1-3 516 R44</strain>
    </source>
</reference>
<dbReference type="Gramene" id="PGSC0003DMT400096752">
    <property type="protein sequence ID" value="PGSC0003DMT400096752"/>
    <property type="gene ID" value="PGSC0003DMG400046323"/>
</dbReference>
<dbReference type="InParanoid" id="M1DZ62"/>
<evidence type="ECO:0000313" key="3">
    <source>
        <dbReference type="Proteomes" id="UP000011115"/>
    </source>
</evidence>
<feature type="compositionally biased region" description="Acidic residues" evidence="1">
    <location>
        <begin position="212"/>
        <end position="231"/>
    </location>
</feature>
<dbReference type="HOGENOM" id="CLU_042357_0_0_1"/>
<feature type="compositionally biased region" description="Basic and acidic residues" evidence="1">
    <location>
        <begin position="123"/>
        <end position="132"/>
    </location>
</feature>
<name>M1DZ62_SOLTU</name>
<evidence type="ECO:0000313" key="2">
    <source>
        <dbReference type="EnsemblPlants" id="PGSC0003DMT400096752"/>
    </source>
</evidence>
<feature type="compositionally biased region" description="Basic and acidic residues" evidence="1">
    <location>
        <begin position="25"/>
        <end position="54"/>
    </location>
</feature>
<dbReference type="AlphaFoldDB" id="M1DZ62"/>
<dbReference type="Proteomes" id="UP000011115">
    <property type="component" value="Unassembled WGS sequence"/>
</dbReference>
<feature type="compositionally biased region" description="Polar residues" evidence="1">
    <location>
        <begin position="270"/>
        <end position="288"/>
    </location>
</feature>
<keyword evidence="3" id="KW-1185">Reference proteome</keyword>
<feature type="compositionally biased region" description="Polar residues" evidence="1">
    <location>
        <begin position="9"/>
        <end position="22"/>
    </location>
</feature>
<proteinExistence type="predicted"/>